<feature type="transmembrane region" description="Helical" evidence="1">
    <location>
        <begin position="32"/>
        <end position="52"/>
    </location>
</feature>
<reference evidence="2 3" key="1">
    <citation type="submission" date="2017-11" db="EMBL/GenBank/DDBJ databases">
        <title>Genome sequencing of Fusobacterium periodonticum KCOM 1261.</title>
        <authorList>
            <person name="Kook J.-K."/>
            <person name="Park S.-N."/>
            <person name="Lim Y.K."/>
        </authorList>
    </citation>
    <scope>NUCLEOTIDE SEQUENCE [LARGE SCALE GENOMIC DNA]</scope>
    <source>
        <strain evidence="2 3">KCOM 1261</strain>
    </source>
</reference>
<gene>
    <name evidence="2" type="ORF">CTM72_09995</name>
</gene>
<evidence type="ECO:0000256" key="1">
    <source>
        <dbReference type="SAM" id="Phobius"/>
    </source>
</evidence>
<sequence>MFKNLIKSKLNIKKGTNLLVIEYRKWSFKLPIYLIIFYILYTWLGCITKNIARTDITLYLYNLPFFLIFVVVALIVCSKEILIINNNELVIEKYFLFYLYERKVIDALNIRSISWTGEYEKHFPVFLPLDIVKNLKIRAKESEIEDKLYTFGVCLNEEKYKEIIGEILKYSETKDYLQKLINITNF</sequence>
<accession>A0A2D3NX78</accession>
<dbReference type="RefSeq" id="WP_100025300.1">
    <property type="nucleotide sequence ID" value="NZ_CP024699.1"/>
</dbReference>
<dbReference type="EMBL" id="CP024699">
    <property type="protein sequence ID" value="ATV60011.1"/>
    <property type="molecule type" value="Genomic_DNA"/>
</dbReference>
<dbReference type="Proteomes" id="UP000230056">
    <property type="component" value="Chromosome"/>
</dbReference>
<dbReference type="AlphaFoldDB" id="A0A2D3NX78"/>
<name>A0A2D3NX78_9FUSO</name>
<evidence type="ECO:0000313" key="2">
    <source>
        <dbReference type="EMBL" id="ATV60011.1"/>
    </source>
</evidence>
<keyword evidence="1" id="KW-1133">Transmembrane helix</keyword>
<proteinExistence type="predicted"/>
<feature type="transmembrane region" description="Helical" evidence="1">
    <location>
        <begin position="58"/>
        <end position="77"/>
    </location>
</feature>
<keyword evidence="1" id="KW-0472">Membrane</keyword>
<protein>
    <submittedName>
        <fullName evidence="2">Uncharacterized protein</fullName>
    </submittedName>
</protein>
<keyword evidence="1" id="KW-0812">Transmembrane</keyword>
<organism evidence="2 3">
    <name type="scientific">Fusobacterium pseudoperiodonticum</name>
    <dbReference type="NCBI Taxonomy" id="2663009"/>
    <lineage>
        <taxon>Bacteria</taxon>
        <taxon>Fusobacteriati</taxon>
        <taxon>Fusobacteriota</taxon>
        <taxon>Fusobacteriia</taxon>
        <taxon>Fusobacteriales</taxon>
        <taxon>Fusobacteriaceae</taxon>
        <taxon>Fusobacterium</taxon>
    </lineage>
</organism>
<evidence type="ECO:0000313" key="3">
    <source>
        <dbReference type="Proteomes" id="UP000230056"/>
    </source>
</evidence>